<dbReference type="InterPro" id="IPR004291">
    <property type="entry name" value="Transposase_IS66_central"/>
</dbReference>
<dbReference type="PANTHER" id="PTHR33678">
    <property type="entry name" value="BLL1576 PROTEIN"/>
    <property type="match status" value="1"/>
</dbReference>
<organism evidence="3 4">
    <name type="scientific">Allochromatium palmeri</name>
    <dbReference type="NCBI Taxonomy" id="231048"/>
    <lineage>
        <taxon>Bacteria</taxon>
        <taxon>Pseudomonadati</taxon>
        <taxon>Pseudomonadota</taxon>
        <taxon>Gammaproteobacteria</taxon>
        <taxon>Chromatiales</taxon>
        <taxon>Chromatiaceae</taxon>
        <taxon>Allochromatium</taxon>
    </lineage>
</organism>
<sequence>MHLSDHSLRQLDEAYLRGLEEEALRGLSVRLLEDLKEAHERLNQTPTNSSRPPSSRAPWERPSGEEAESSDEVEAREVEEAGGVAEGGDGVETEASAPAESPAPKSEVAKRRAGKQPGAPGFGRTEVLQTDVDEIHRAVACAGCGQGLSESGPSVCYVSFQSIDLEWGEASALGLRVQVTEHHYHDSTCACGHVTRARWGEGRVEDEALAGVKLSEWRLVGPGLASLIVALHFRFHLSRRRTQEFLHEWLGVKLSVGLLDQTIREAGAAVAPLEAELIEAIVASDLLHADETSWLEGARVRWLWVLTTATVTLFAIAGRGREVLDRILPGFGGWLMSDGWTVYRHLPQRLRCWAHLTRKAQGLIDSYDPDAQAFGHLVQRTFDTLIAAIHAARDGPAVNLRPQYATLLDTLHAACRQRLGHRHAKTRALAVELWNDWEAIFRVLERPEWPLTNNAAERALRHWVIARDISQGTRHESGSRVFALLASVIDTCRQRGHRPWRYLASVIADRRAGRQAAPLPALFPAPAGGL</sequence>
<dbReference type="OrthoDB" id="9800877at2"/>
<proteinExistence type="predicted"/>
<feature type="domain" description="Transposase IS66 central" evidence="2">
    <location>
        <begin position="219"/>
        <end position="479"/>
    </location>
</feature>
<evidence type="ECO:0000313" key="3">
    <source>
        <dbReference type="EMBL" id="MTW23237.1"/>
    </source>
</evidence>
<dbReference type="RefSeq" id="WP_155451770.1">
    <property type="nucleotide sequence ID" value="NZ_WNKT01000115.1"/>
</dbReference>
<feature type="compositionally biased region" description="Low complexity" evidence="1">
    <location>
        <begin position="46"/>
        <end position="57"/>
    </location>
</feature>
<dbReference type="PANTHER" id="PTHR33678:SF2">
    <property type="match status" value="1"/>
</dbReference>
<dbReference type="NCBIfam" id="NF033517">
    <property type="entry name" value="transpos_IS66"/>
    <property type="match status" value="1"/>
</dbReference>
<protein>
    <submittedName>
        <fullName evidence="3">IS66 family transposase</fullName>
    </submittedName>
</protein>
<evidence type="ECO:0000256" key="1">
    <source>
        <dbReference type="SAM" id="MobiDB-lite"/>
    </source>
</evidence>
<feature type="region of interest" description="Disordered" evidence="1">
    <location>
        <begin position="39"/>
        <end position="125"/>
    </location>
</feature>
<comment type="caution">
    <text evidence="3">The sequence shown here is derived from an EMBL/GenBank/DDBJ whole genome shotgun (WGS) entry which is preliminary data.</text>
</comment>
<dbReference type="AlphaFoldDB" id="A0A6N8EKZ2"/>
<reference evidence="3 4" key="1">
    <citation type="submission" date="2019-11" db="EMBL/GenBank/DDBJ databases">
        <title>Whole-genome sequence of the anaerobic purple sulfur bacterium Allochromatium palmeri DSM 15591.</title>
        <authorList>
            <person name="Kyndt J.A."/>
            <person name="Meyer T.E."/>
        </authorList>
    </citation>
    <scope>NUCLEOTIDE SEQUENCE [LARGE SCALE GENOMIC DNA]</scope>
    <source>
        <strain evidence="3 4">DSM 15591</strain>
    </source>
</reference>
<feature type="compositionally biased region" description="Low complexity" evidence="1">
    <location>
        <begin position="93"/>
        <end position="106"/>
    </location>
</feature>
<dbReference type="InterPro" id="IPR052344">
    <property type="entry name" value="Transposase-related"/>
</dbReference>
<accession>A0A6N8EKZ2</accession>
<name>A0A6N8EKZ2_9GAMM</name>
<keyword evidence="4" id="KW-1185">Reference proteome</keyword>
<evidence type="ECO:0000259" key="2">
    <source>
        <dbReference type="Pfam" id="PF03050"/>
    </source>
</evidence>
<dbReference type="Pfam" id="PF03050">
    <property type="entry name" value="DDE_Tnp_IS66"/>
    <property type="match status" value="1"/>
</dbReference>
<dbReference type="EMBL" id="WNKT01000115">
    <property type="protein sequence ID" value="MTW23237.1"/>
    <property type="molecule type" value="Genomic_DNA"/>
</dbReference>
<gene>
    <name evidence="3" type="ORF">GJ668_19640</name>
</gene>
<evidence type="ECO:0000313" key="4">
    <source>
        <dbReference type="Proteomes" id="UP000434044"/>
    </source>
</evidence>
<dbReference type="Proteomes" id="UP000434044">
    <property type="component" value="Unassembled WGS sequence"/>
</dbReference>